<reference evidence="1" key="1">
    <citation type="submission" date="2018-05" db="EMBL/GenBank/DDBJ databases">
        <authorList>
            <person name="Lanie J.A."/>
            <person name="Ng W.-L."/>
            <person name="Kazmierczak K.M."/>
            <person name="Andrzejewski T.M."/>
            <person name="Davidsen T.M."/>
            <person name="Wayne K.J."/>
            <person name="Tettelin H."/>
            <person name="Glass J.I."/>
            <person name="Rusch D."/>
            <person name="Podicherti R."/>
            <person name="Tsui H.-C.T."/>
            <person name="Winkler M.E."/>
        </authorList>
    </citation>
    <scope>NUCLEOTIDE SEQUENCE</scope>
</reference>
<evidence type="ECO:0008006" key="2">
    <source>
        <dbReference type="Google" id="ProtNLM"/>
    </source>
</evidence>
<proteinExistence type="predicted"/>
<dbReference type="AlphaFoldDB" id="A0A382TDC8"/>
<evidence type="ECO:0000313" key="1">
    <source>
        <dbReference type="EMBL" id="SVD19805.1"/>
    </source>
</evidence>
<organism evidence="1">
    <name type="scientific">marine metagenome</name>
    <dbReference type="NCBI Taxonomy" id="408172"/>
    <lineage>
        <taxon>unclassified sequences</taxon>
        <taxon>metagenomes</taxon>
        <taxon>ecological metagenomes</taxon>
    </lineage>
</organism>
<name>A0A382TDC8_9ZZZZ</name>
<protein>
    <recommendedName>
        <fullName evidence="2">NIPSNAP domain-containing protein</fullName>
    </recommendedName>
</protein>
<gene>
    <name evidence="1" type="ORF">METZ01_LOCUS372659</name>
</gene>
<sequence>MKKLLVVISVYMFTGLLTGQQVYWSVYELNIGRENRTAVVDLMDKWFSSDDYSSKANVALYQIHFTGTDKDVTHELHFFSEDLSEMNKLYSGDYNPKFDLFLTKLNQLSDGKNAFTGKSLFRVDPKESNDHKFVAVWLLDVQDAAVYTTAFEKMVNKTKKLRSGHHFSFGTTLFGIEPGVNHYVLHTFESYKEMMQIMEKYTENKDFQDFVKTISPIRTMVYNITRNLVKRW</sequence>
<dbReference type="EMBL" id="UINC01135573">
    <property type="protein sequence ID" value="SVD19805.1"/>
    <property type="molecule type" value="Genomic_DNA"/>
</dbReference>
<accession>A0A382TDC8</accession>